<organism evidence="1 2">
    <name type="scientific">Streptomyces mobaraensis (strain ATCC 29032 / DSM 40847 / JCM 4168 / NBRC 13819 / NCIMB 11159 / IPCR 16-22)</name>
    <dbReference type="NCBI Taxonomy" id="1223523"/>
    <lineage>
        <taxon>Bacteria</taxon>
        <taxon>Bacillati</taxon>
        <taxon>Actinomycetota</taxon>
        <taxon>Actinomycetes</taxon>
        <taxon>Kitasatosporales</taxon>
        <taxon>Streptomycetaceae</taxon>
        <taxon>Streptomyces</taxon>
    </lineage>
</organism>
<proteinExistence type="predicted"/>
<dbReference type="EMBL" id="AORZ01000002">
    <property type="protein sequence ID" value="EMF02459.1"/>
    <property type="molecule type" value="Genomic_DNA"/>
</dbReference>
<name>M3ABA7_STRM1</name>
<dbReference type="PATRIC" id="fig|1223523.3.peg.279"/>
<dbReference type="Proteomes" id="UP000011740">
    <property type="component" value="Unassembled WGS sequence"/>
</dbReference>
<protein>
    <submittedName>
        <fullName evidence="1">Uncharacterized protein</fullName>
    </submittedName>
</protein>
<reference evidence="1 2" key="1">
    <citation type="journal article" date="2013" name="Genome Announc.">
        <title>Whole-Genome Shotgun Assembly and Analysis of the Genome of Streptomyces mobaraensis DSM 40847, a Strain for Industrial Production of Microbial Transglutaminase.</title>
        <authorList>
            <person name="Yang H."/>
            <person name="He T."/>
            <person name="Wu W."/>
            <person name="Zhu W."/>
            <person name="Lu B."/>
            <person name="Sun W."/>
        </authorList>
    </citation>
    <scope>NUCLEOTIDE SEQUENCE [LARGE SCALE GENOMIC DNA]</scope>
    <source>
        <strain evidence="1 2">DSM 40847</strain>
    </source>
</reference>
<accession>M3ABA7</accession>
<dbReference type="AlphaFoldDB" id="M3ABA7"/>
<dbReference type="STRING" id="1223523.H340_01394"/>
<gene>
    <name evidence="1" type="ORF">H340_01394</name>
</gene>
<comment type="caution">
    <text evidence="1">The sequence shown here is derived from an EMBL/GenBank/DDBJ whole genome shotgun (WGS) entry which is preliminary data.</text>
</comment>
<sequence>MAWKGHTLRDSARTDKFPGKDWTLWYRGVLLGDDSPLIPLEISGIGDMPEIKDYDIEMVATHGRWPGRDWMRGRTIHLSFRVVAKDPTKLADLMGEVNGAFTYGEREEELHFCIPGVAQGAMAKVRGRVRKRSVTIDSKYASTLSPIIDVQFDCTDPWIRATGTYHRDMTAGTWDKGGIDVTSPDAPMFDFTNGTAAEIPNTAQIRDQMPAVVANGSMAPSDMAFKVYGPAQGGVWVEVRKPPTGYSVDALALEAPTGDLVGKIGITKYGRLPLELGPSDMFEFDTKSKKAFITQFGRRTEVTSALAFSQWFRLDAGTTVMCYLMSGNPGEEIRPRAFAYASVPYLRGQVSWTLDKFI</sequence>
<evidence type="ECO:0000313" key="1">
    <source>
        <dbReference type="EMBL" id="EMF02459.1"/>
    </source>
</evidence>
<evidence type="ECO:0000313" key="2">
    <source>
        <dbReference type="Proteomes" id="UP000011740"/>
    </source>
</evidence>